<comment type="caution">
    <text evidence="1">The sequence shown here is derived from an EMBL/GenBank/DDBJ whole genome shotgun (WGS) entry which is preliminary data.</text>
</comment>
<evidence type="ECO:0000313" key="2">
    <source>
        <dbReference type="Proteomes" id="UP000799444"/>
    </source>
</evidence>
<keyword evidence="2" id="KW-1185">Reference proteome</keyword>
<feature type="non-terminal residue" evidence="1">
    <location>
        <position position="1"/>
    </location>
</feature>
<reference evidence="1" key="1">
    <citation type="journal article" date="2020" name="Stud. Mycol.">
        <title>101 Dothideomycetes genomes: a test case for predicting lifestyles and emergence of pathogens.</title>
        <authorList>
            <person name="Haridas S."/>
            <person name="Albert R."/>
            <person name="Binder M."/>
            <person name="Bloem J."/>
            <person name="Labutti K."/>
            <person name="Salamov A."/>
            <person name="Andreopoulos B."/>
            <person name="Baker S."/>
            <person name="Barry K."/>
            <person name="Bills G."/>
            <person name="Bluhm B."/>
            <person name="Cannon C."/>
            <person name="Castanera R."/>
            <person name="Culley D."/>
            <person name="Daum C."/>
            <person name="Ezra D."/>
            <person name="Gonzalez J."/>
            <person name="Henrissat B."/>
            <person name="Kuo A."/>
            <person name="Liang C."/>
            <person name="Lipzen A."/>
            <person name="Lutzoni F."/>
            <person name="Magnuson J."/>
            <person name="Mondo S."/>
            <person name="Nolan M."/>
            <person name="Ohm R."/>
            <person name="Pangilinan J."/>
            <person name="Park H.-J."/>
            <person name="Ramirez L."/>
            <person name="Alfaro M."/>
            <person name="Sun H."/>
            <person name="Tritt A."/>
            <person name="Yoshinaga Y."/>
            <person name="Zwiers L.-H."/>
            <person name="Turgeon B."/>
            <person name="Goodwin S."/>
            <person name="Spatafora J."/>
            <person name="Crous P."/>
            <person name="Grigoriev I."/>
        </authorList>
    </citation>
    <scope>NUCLEOTIDE SEQUENCE</scope>
    <source>
        <strain evidence="1">CBS 125425</strain>
    </source>
</reference>
<proteinExistence type="predicted"/>
<name>A0A9P4QFV7_9PLEO</name>
<dbReference type="AlphaFoldDB" id="A0A9P4QFV7"/>
<dbReference type="SUPFAM" id="SSF46689">
    <property type="entry name" value="Homeodomain-like"/>
    <property type="match status" value="1"/>
</dbReference>
<accession>A0A9P4QFV7</accession>
<protein>
    <submittedName>
        <fullName evidence="1">Uncharacterized protein</fullName>
    </submittedName>
</protein>
<organism evidence="1 2">
    <name type="scientific">Polyplosphaeria fusca</name>
    <dbReference type="NCBI Taxonomy" id="682080"/>
    <lineage>
        <taxon>Eukaryota</taxon>
        <taxon>Fungi</taxon>
        <taxon>Dikarya</taxon>
        <taxon>Ascomycota</taxon>
        <taxon>Pezizomycotina</taxon>
        <taxon>Dothideomycetes</taxon>
        <taxon>Pleosporomycetidae</taxon>
        <taxon>Pleosporales</taxon>
        <taxon>Tetraplosphaeriaceae</taxon>
        <taxon>Polyplosphaeria</taxon>
    </lineage>
</organism>
<gene>
    <name evidence="1" type="ORF">EJ04DRAFT_390444</name>
</gene>
<dbReference type="Proteomes" id="UP000799444">
    <property type="component" value="Unassembled WGS sequence"/>
</dbReference>
<feature type="non-terminal residue" evidence="1">
    <location>
        <position position="84"/>
    </location>
</feature>
<dbReference type="Gene3D" id="1.10.10.10">
    <property type="entry name" value="Winged helix-like DNA-binding domain superfamily/Winged helix DNA-binding domain"/>
    <property type="match status" value="1"/>
</dbReference>
<evidence type="ECO:0000313" key="1">
    <source>
        <dbReference type="EMBL" id="KAF2726528.1"/>
    </source>
</evidence>
<dbReference type="OrthoDB" id="3796133at2759"/>
<dbReference type="InterPro" id="IPR036388">
    <property type="entry name" value="WH-like_DNA-bd_sf"/>
</dbReference>
<dbReference type="InterPro" id="IPR009057">
    <property type="entry name" value="Homeodomain-like_sf"/>
</dbReference>
<dbReference type="EMBL" id="ML996447">
    <property type="protein sequence ID" value="KAF2726528.1"/>
    <property type="molecule type" value="Genomic_DNA"/>
</dbReference>
<sequence length="84" mass="9363">ISANRAPGGELSNATRVNIIDRRMEGQSIAEVATAVGCSVSAVKKTMRRWKEHNTIDSLPRPGRPKVTTNVEDRNLYRFVRQSP</sequence>
<dbReference type="Pfam" id="PF13384">
    <property type="entry name" value="HTH_23"/>
    <property type="match status" value="1"/>
</dbReference>